<name>A0A926DQM6_9FIRM</name>
<dbReference type="Gene3D" id="3.30.428.10">
    <property type="entry name" value="HIT-like"/>
    <property type="match status" value="1"/>
</dbReference>
<protein>
    <submittedName>
        <fullName evidence="5">HIT family protein</fullName>
    </submittedName>
</protein>
<gene>
    <name evidence="5" type="ORF">H8730_01680</name>
</gene>
<dbReference type="SUPFAM" id="SSF54197">
    <property type="entry name" value="HIT-like"/>
    <property type="match status" value="1"/>
</dbReference>
<dbReference type="PROSITE" id="PS00892">
    <property type="entry name" value="HIT_1"/>
    <property type="match status" value="1"/>
</dbReference>
<feature type="active site" description="Tele-AMP-histidine intermediate" evidence="1">
    <location>
        <position position="99"/>
    </location>
</feature>
<organism evidence="5 6">
    <name type="scientific">Bianquea renquensis</name>
    <dbReference type="NCBI Taxonomy" id="2763661"/>
    <lineage>
        <taxon>Bacteria</taxon>
        <taxon>Bacillati</taxon>
        <taxon>Bacillota</taxon>
        <taxon>Clostridia</taxon>
        <taxon>Eubacteriales</taxon>
        <taxon>Bianqueaceae</taxon>
        <taxon>Bianquea</taxon>
    </lineage>
</organism>
<dbReference type="GO" id="GO:0009117">
    <property type="term" value="P:nucleotide metabolic process"/>
    <property type="evidence" value="ECO:0007669"/>
    <property type="project" value="TreeGrafter"/>
</dbReference>
<dbReference type="InterPro" id="IPR039384">
    <property type="entry name" value="HINT"/>
</dbReference>
<dbReference type="CDD" id="cd01277">
    <property type="entry name" value="HINT_subgroup"/>
    <property type="match status" value="1"/>
</dbReference>
<evidence type="ECO:0000256" key="3">
    <source>
        <dbReference type="PROSITE-ProRule" id="PRU00464"/>
    </source>
</evidence>
<dbReference type="AlphaFoldDB" id="A0A926DQM6"/>
<dbReference type="InterPro" id="IPR036265">
    <property type="entry name" value="HIT-like_sf"/>
</dbReference>
<evidence type="ECO:0000313" key="6">
    <source>
        <dbReference type="Proteomes" id="UP000657006"/>
    </source>
</evidence>
<dbReference type="Pfam" id="PF01230">
    <property type="entry name" value="HIT"/>
    <property type="match status" value="1"/>
</dbReference>
<feature type="domain" description="HIT" evidence="4">
    <location>
        <begin position="5"/>
        <end position="112"/>
    </location>
</feature>
<evidence type="ECO:0000313" key="5">
    <source>
        <dbReference type="EMBL" id="MBC8542263.1"/>
    </source>
</evidence>
<dbReference type="InterPro" id="IPR001310">
    <property type="entry name" value="Histidine_triad_HIT"/>
</dbReference>
<reference evidence="5" key="1">
    <citation type="submission" date="2020-08" db="EMBL/GenBank/DDBJ databases">
        <title>Genome public.</title>
        <authorList>
            <person name="Liu C."/>
            <person name="Sun Q."/>
        </authorList>
    </citation>
    <scope>NUCLEOTIDE SEQUENCE</scope>
    <source>
        <strain evidence="5">NSJ-32</strain>
    </source>
</reference>
<comment type="caution">
    <text evidence="5">The sequence shown here is derived from an EMBL/GenBank/DDBJ whole genome shotgun (WGS) entry which is preliminary data.</text>
</comment>
<dbReference type="Proteomes" id="UP000657006">
    <property type="component" value="Unassembled WGS sequence"/>
</dbReference>
<dbReference type="PANTHER" id="PTHR46648:SF1">
    <property type="entry name" value="ADENOSINE 5'-MONOPHOSPHORAMIDASE HNT1"/>
    <property type="match status" value="1"/>
</dbReference>
<dbReference type="InterPro" id="IPR019808">
    <property type="entry name" value="Histidine_triad_CS"/>
</dbReference>
<accession>A0A926DQM6</accession>
<proteinExistence type="predicted"/>
<evidence type="ECO:0000256" key="1">
    <source>
        <dbReference type="PIRSR" id="PIRSR601310-1"/>
    </source>
</evidence>
<keyword evidence="6" id="KW-1185">Reference proteome</keyword>
<sequence>MRDCIFCKIAAGEIGSQTIYEDDAFRAILDIGPASRGHVLILPKEHAEDFFALPEETAAAAMKLASKLAKAMRAALHFDGLNVLQNNGEAAGQTVKHYHLHLIPRYEGDAVTVAWPQGSPSAEELKQTATLIKGALEE</sequence>
<dbReference type="InterPro" id="IPR011146">
    <property type="entry name" value="HIT-like"/>
</dbReference>
<dbReference type="GO" id="GO:0003824">
    <property type="term" value="F:catalytic activity"/>
    <property type="evidence" value="ECO:0007669"/>
    <property type="project" value="InterPro"/>
</dbReference>
<evidence type="ECO:0000259" key="4">
    <source>
        <dbReference type="PROSITE" id="PS51084"/>
    </source>
</evidence>
<dbReference type="PRINTS" id="PR00332">
    <property type="entry name" value="HISTRIAD"/>
</dbReference>
<feature type="short sequence motif" description="Histidine triad motif" evidence="2 3">
    <location>
        <begin position="97"/>
        <end position="101"/>
    </location>
</feature>
<dbReference type="EMBL" id="JACRSQ010000002">
    <property type="protein sequence ID" value="MBC8542263.1"/>
    <property type="molecule type" value="Genomic_DNA"/>
</dbReference>
<dbReference type="PROSITE" id="PS51084">
    <property type="entry name" value="HIT_2"/>
    <property type="match status" value="1"/>
</dbReference>
<evidence type="ECO:0000256" key="2">
    <source>
        <dbReference type="PIRSR" id="PIRSR601310-3"/>
    </source>
</evidence>
<dbReference type="PANTHER" id="PTHR46648">
    <property type="entry name" value="HIT FAMILY PROTEIN 1"/>
    <property type="match status" value="1"/>
</dbReference>
<dbReference type="RefSeq" id="WP_177719109.1">
    <property type="nucleotide sequence ID" value="NZ_JACRSQ010000002.1"/>
</dbReference>